<evidence type="ECO:0000259" key="10">
    <source>
        <dbReference type="Pfam" id="PF22600"/>
    </source>
</evidence>
<dbReference type="STRING" id="559304.G8YBW8"/>
<dbReference type="PANTHER" id="PTHR23092">
    <property type="entry name" value="POLY(A) RNA POLYMERASE"/>
    <property type="match status" value="1"/>
</dbReference>
<accession>G8YBW8</accession>
<dbReference type="GO" id="GO:0005730">
    <property type="term" value="C:nucleolus"/>
    <property type="evidence" value="ECO:0007669"/>
    <property type="project" value="TreeGrafter"/>
</dbReference>
<feature type="region of interest" description="Disordered" evidence="8">
    <location>
        <begin position="1"/>
        <end position="175"/>
    </location>
</feature>
<dbReference type="GO" id="GO:0071039">
    <property type="term" value="P:nuclear polyadenylation-dependent CUT catabolic process"/>
    <property type="evidence" value="ECO:0007669"/>
    <property type="project" value="UniProtKB-ARBA"/>
</dbReference>
<dbReference type="FunFam" id="1.10.1410.10:FF:000003">
    <property type="entry name" value="non-canonical poly(A) RNA polymerase PAPD7"/>
    <property type="match status" value="1"/>
</dbReference>
<comment type="cofactor">
    <cofactor evidence="1">
        <name>Mn(2+)</name>
        <dbReference type="ChEBI" id="CHEBI:29035"/>
    </cofactor>
</comment>
<proteinExistence type="inferred from homology"/>
<dbReference type="Proteomes" id="UP000005222">
    <property type="component" value="Chromosome J"/>
</dbReference>
<dbReference type="PANTHER" id="PTHR23092:SF15">
    <property type="entry name" value="INACTIVE NON-CANONICAL POLY(A) RNA POLYMERASE PROTEIN TRF4-2-RELATED"/>
    <property type="match status" value="1"/>
</dbReference>
<dbReference type="EC" id="2.7.7.19" evidence="3"/>
<dbReference type="GO" id="GO:0034475">
    <property type="term" value="P:U4 snRNA 3'-end processing"/>
    <property type="evidence" value="ECO:0007669"/>
    <property type="project" value="UniProtKB-ARBA"/>
</dbReference>
<dbReference type="GO" id="GO:0071044">
    <property type="term" value="P:histone mRNA catabolic process"/>
    <property type="evidence" value="ECO:0007669"/>
    <property type="project" value="UniProtKB-ARBA"/>
</dbReference>
<evidence type="ECO:0000256" key="1">
    <source>
        <dbReference type="ARBA" id="ARBA00001936"/>
    </source>
</evidence>
<dbReference type="InterPro" id="IPR054708">
    <property type="entry name" value="MTPAP-like_central"/>
</dbReference>
<dbReference type="GO" id="GO:0071042">
    <property type="term" value="P:nuclear polyadenylation-dependent mRNA catabolic process"/>
    <property type="evidence" value="ECO:0007669"/>
    <property type="project" value="UniProtKB-ARBA"/>
</dbReference>
<evidence type="ECO:0000313" key="11">
    <source>
        <dbReference type="EMBL" id="CCE82449.1"/>
    </source>
</evidence>
<feature type="domain" description="Poly(A) RNA polymerase mitochondrial-like central palm" evidence="10">
    <location>
        <begin position="189"/>
        <end position="319"/>
    </location>
</feature>
<evidence type="ECO:0000259" key="9">
    <source>
        <dbReference type="Pfam" id="PF03828"/>
    </source>
</evidence>
<dbReference type="HOGENOM" id="CLU_013572_5_0_1"/>
<evidence type="ECO:0000256" key="6">
    <source>
        <dbReference type="ARBA" id="ARBA00022842"/>
    </source>
</evidence>
<reference evidence="11 12" key="1">
    <citation type="journal article" date="2012" name="G3 (Bethesda)">
        <title>Pichia sorbitophila, an interspecies yeast hybrid reveals early steps of genome resolution following polyploidization.</title>
        <authorList>
            <person name="Leh Louis V."/>
            <person name="Despons L."/>
            <person name="Friedrich A."/>
            <person name="Martin T."/>
            <person name="Durrens P."/>
            <person name="Casaregola S."/>
            <person name="Neuveglise C."/>
            <person name="Fairhead C."/>
            <person name="Marck C."/>
            <person name="Cruz J.A."/>
            <person name="Straub M.L."/>
            <person name="Kugler V."/>
            <person name="Sacerdot C."/>
            <person name="Uzunov Z."/>
            <person name="Thierry A."/>
            <person name="Weiss S."/>
            <person name="Bleykasten C."/>
            <person name="De Montigny J."/>
            <person name="Jacques N."/>
            <person name="Jung P."/>
            <person name="Lemaire M."/>
            <person name="Mallet S."/>
            <person name="Morel G."/>
            <person name="Richard G.F."/>
            <person name="Sarkar A."/>
            <person name="Savel G."/>
            <person name="Schacherer J."/>
            <person name="Seret M.L."/>
            <person name="Talla E."/>
            <person name="Samson G."/>
            <person name="Jubin C."/>
            <person name="Poulain J."/>
            <person name="Vacherie B."/>
            <person name="Barbe V."/>
            <person name="Pelletier E."/>
            <person name="Sherman D.J."/>
            <person name="Westhof E."/>
            <person name="Weissenbach J."/>
            <person name="Baret P.V."/>
            <person name="Wincker P."/>
            <person name="Gaillardin C."/>
            <person name="Dujon B."/>
            <person name="Souciet J.L."/>
        </authorList>
    </citation>
    <scope>NUCLEOTIDE SEQUENCE [LARGE SCALE GENOMIC DNA]</scope>
    <source>
        <strain evidence="12">ATCC MYA-4447 / BCRC 22081 / CBS 7064 / NBRC 10061 / NRRL Y-12695</strain>
    </source>
</reference>
<dbReference type="eggNOG" id="KOG1906">
    <property type="taxonomic scope" value="Eukaryota"/>
</dbReference>
<feature type="region of interest" description="Disordered" evidence="8">
    <location>
        <begin position="558"/>
        <end position="650"/>
    </location>
</feature>
<dbReference type="GO" id="GO:0071035">
    <property type="term" value="P:nuclear polyadenylation-dependent rRNA catabolic process"/>
    <property type="evidence" value="ECO:0007669"/>
    <property type="project" value="UniProtKB-ARBA"/>
</dbReference>
<dbReference type="GO" id="GO:0046872">
    <property type="term" value="F:metal ion binding"/>
    <property type="evidence" value="ECO:0007669"/>
    <property type="project" value="UniProtKB-KW"/>
</dbReference>
<keyword evidence="6" id="KW-0460">Magnesium</keyword>
<feature type="compositionally biased region" description="Basic and acidic residues" evidence="8">
    <location>
        <begin position="636"/>
        <end position="650"/>
    </location>
</feature>
<dbReference type="FunFam" id="3.30.460.10:FF:000006">
    <property type="entry name" value="non-canonical poly(A) RNA polymerase PAPD5"/>
    <property type="match status" value="1"/>
</dbReference>
<dbReference type="OrthoDB" id="273917at2759"/>
<feature type="compositionally biased region" description="Acidic residues" evidence="8">
    <location>
        <begin position="71"/>
        <end position="90"/>
    </location>
</feature>
<feature type="compositionally biased region" description="Acidic residues" evidence="8">
    <location>
        <begin position="136"/>
        <end position="149"/>
    </location>
</feature>
<keyword evidence="4" id="KW-0808">Transferase</keyword>
<dbReference type="SUPFAM" id="SSF81301">
    <property type="entry name" value="Nucleotidyltransferase"/>
    <property type="match status" value="1"/>
</dbReference>
<evidence type="ECO:0000313" key="12">
    <source>
        <dbReference type="Proteomes" id="UP000005222"/>
    </source>
</evidence>
<evidence type="ECO:0000256" key="4">
    <source>
        <dbReference type="ARBA" id="ARBA00022679"/>
    </source>
</evidence>
<sequence>MGVKRKKEVKGNKSKSKRQKKKSGRSQSVSEDISSENRFDVLPSNEDESDSSIVFDADGGKKEPNMVLIDSENDEAESDDIVIQSEDDAGVSENDGTEDKKEETSGQDQAKEENSGASERNGLTSNQDFIEFGFESSDDDQGENGEFSDDGVISDGENGKVYSAPNETNDYPWVKNHDHSTQKEIADWLTLEMKDFVNYISPSKEEILTRNRVVKDLKREINNLWPDTEAHVFGSSATDLYLPGSDIDMVVTSNTGDYENRSKLYQLSSYLRNRKLAKDIEVIAKAKVPIVKFVDPSSNIHIDISFERRNGIEAAKRIRRWLDRTPGLRELVLIVKQFLRSRRLNNVHVGGLGGYSTIILCYHFLRLHPRISTNNISILDNLGSLLIEFFELYGRNFSYDNLIIAIDPETDEVKYLPKKDHAYLNPSKNPFSIVIQDPADSTNNISRSSYNLRDVKKAFGGAFQLLVDKCYQLHAASYKGRLGQSILGDIIKYRGKERDFNDDRDKVLNHALIDHQKIRPDTAANETVDAKYYYSDVTVESDDDSGFVENKKGQKRVSDFMSINGSEDEDELNGEDDEGREEGNATKKRKISSKSQNGSEDNSDREGTGPETSNGSEIESEGLPSKNISSENSLSKSDKRDYWIQKGSEL</sequence>
<protein>
    <recommendedName>
        <fullName evidence="3">polynucleotide adenylyltransferase</fullName>
        <ecNumber evidence="3">2.7.7.19</ecNumber>
    </recommendedName>
</protein>
<keyword evidence="5" id="KW-0479">Metal-binding</keyword>
<evidence type="ECO:0000256" key="3">
    <source>
        <dbReference type="ARBA" id="ARBA00012388"/>
    </source>
</evidence>
<dbReference type="EMBL" id="FO082050">
    <property type="protein sequence ID" value="CCE82449.1"/>
    <property type="molecule type" value="Genomic_DNA"/>
</dbReference>
<feature type="domain" description="PAP-associated" evidence="9">
    <location>
        <begin position="381"/>
        <end position="443"/>
    </location>
</feature>
<dbReference type="GO" id="GO:0071051">
    <property type="term" value="P:poly(A)-dependent snoRNA 3'-end processing"/>
    <property type="evidence" value="ECO:0007669"/>
    <property type="project" value="UniProtKB-ARBA"/>
</dbReference>
<evidence type="ECO:0000256" key="8">
    <source>
        <dbReference type="SAM" id="MobiDB-lite"/>
    </source>
</evidence>
<keyword evidence="12" id="KW-1185">Reference proteome</keyword>
<feature type="compositionally biased region" description="Polar residues" evidence="8">
    <location>
        <begin position="626"/>
        <end position="635"/>
    </location>
</feature>
<evidence type="ECO:0000256" key="2">
    <source>
        <dbReference type="ARBA" id="ARBA00008593"/>
    </source>
</evidence>
<dbReference type="InterPro" id="IPR045862">
    <property type="entry name" value="Trf4-like"/>
</dbReference>
<dbReference type="GO" id="GO:0031499">
    <property type="term" value="C:TRAMP complex"/>
    <property type="evidence" value="ECO:0007669"/>
    <property type="project" value="TreeGrafter"/>
</dbReference>
<feature type="compositionally biased region" description="Basic residues" evidence="8">
    <location>
        <begin position="1"/>
        <end position="24"/>
    </location>
</feature>
<dbReference type="InterPro" id="IPR043519">
    <property type="entry name" value="NT_sf"/>
</dbReference>
<dbReference type="InParanoid" id="G8YBW8"/>
<dbReference type="Pfam" id="PF22600">
    <property type="entry name" value="MTPAP-like_central"/>
    <property type="match status" value="1"/>
</dbReference>
<name>G8YBW8_PICSO</name>
<dbReference type="FunCoup" id="G8YBW8">
    <property type="interactions" value="1100"/>
</dbReference>
<dbReference type="Pfam" id="PF03828">
    <property type="entry name" value="PAP_assoc"/>
    <property type="match status" value="1"/>
</dbReference>
<dbReference type="GO" id="GO:0043634">
    <property type="term" value="P:polyadenylation-dependent ncRNA catabolic process"/>
    <property type="evidence" value="ECO:0007669"/>
    <property type="project" value="TreeGrafter"/>
</dbReference>
<dbReference type="Gene3D" id="3.30.460.10">
    <property type="entry name" value="Beta Polymerase, domain 2"/>
    <property type="match status" value="1"/>
</dbReference>
<comment type="catalytic activity">
    <reaction evidence="7">
        <text>RNA(n) + ATP = RNA(n)-3'-adenine ribonucleotide + diphosphate</text>
        <dbReference type="Rhea" id="RHEA:11332"/>
        <dbReference type="Rhea" id="RHEA-COMP:14527"/>
        <dbReference type="Rhea" id="RHEA-COMP:17347"/>
        <dbReference type="ChEBI" id="CHEBI:30616"/>
        <dbReference type="ChEBI" id="CHEBI:33019"/>
        <dbReference type="ChEBI" id="CHEBI:140395"/>
        <dbReference type="ChEBI" id="CHEBI:173115"/>
        <dbReference type="EC" id="2.7.7.19"/>
    </reaction>
</comment>
<comment type="similarity">
    <text evidence="2">Belongs to the DNA polymerase type-B-like family.</text>
</comment>
<dbReference type="CDD" id="cd05402">
    <property type="entry name" value="NT_PAP_TUTase"/>
    <property type="match status" value="1"/>
</dbReference>
<feature type="compositionally biased region" description="Basic and acidic residues" evidence="8">
    <location>
        <begin position="97"/>
        <end position="114"/>
    </location>
</feature>
<dbReference type="GO" id="GO:1990817">
    <property type="term" value="F:poly(A) RNA polymerase activity"/>
    <property type="evidence" value="ECO:0007669"/>
    <property type="project" value="UniProtKB-EC"/>
</dbReference>
<feature type="compositionally biased region" description="Acidic residues" evidence="8">
    <location>
        <begin position="566"/>
        <end position="580"/>
    </location>
</feature>
<dbReference type="GO" id="GO:0071037">
    <property type="term" value="P:nuclear polyadenylation-dependent snRNA catabolic process"/>
    <property type="evidence" value="ECO:0007669"/>
    <property type="project" value="UniProtKB-ARBA"/>
</dbReference>
<feature type="compositionally biased region" description="Polar residues" evidence="8">
    <location>
        <begin position="115"/>
        <end position="128"/>
    </location>
</feature>
<dbReference type="SUPFAM" id="SSF81631">
    <property type="entry name" value="PAP/OAS1 substrate-binding domain"/>
    <property type="match status" value="1"/>
</dbReference>
<dbReference type="GO" id="GO:0071038">
    <property type="term" value="P:TRAMP-dependent tRNA surveillance pathway"/>
    <property type="evidence" value="ECO:0007669"/>
    <property type="project" value="UniProtKB-ARBA"/>
</dbReference>
<gene>
    <name evidence="11" type="primary">Piso0_002176</name>
    <name evidence="11" type="ORF">GNLVRS01_PISO0J06323g</name>
</gene>
<dbReference type="AlphaFoldDB" id="G8YBW8"/>
<dbReference type="GO" id="GO:0071036">
    <property type="term" value="P:nuclear polyadenylation-dependent snoRNA catabolic process"/>
    <property type="evidence" value="ECO:0007669"/>
    <property type="project" value="UniProtKB-ARBA"/>
</dbReference>
<dbReference type="GO" id="GO:0003729">
    <property type="term" value="F:mRNA binding"/>
    <property type="evidence" value="ECO:0007669"/>
    <property type="project" value="TreeGrafter"/>
</dbReference>
<evidence type="ECO:0000256" key="5">
    <source>
        <dbReference type="ARBA" id="ARBA00022723"/>
    </source>
</evidence>
<dbReference type="Gene3D" id="1.10.1410.10">
    <property type="match status" value="1"/>
</dbReference>
<evidence type="ECO:0000256" key="7">
    <source>
        <dbReference type="ARBA" id="ARBA00048830"/>
    </source>
</evidence>
<organism evidence="11 12">
    <name type="scientific">Pichia sorbitophila (strain ATCC MYA-4447 / BCRC 22081 / CBS 7064 / NBRC 10061 / NRRL Y-12695)</name>
    <name type="common">Hybrid yeast</name>
    <dbReference type="NCBI Taxonomy" id="559304"/>
    <lineage>
        <taxon>Eukaryota</taxon>
        <taxon>Fungi</taxon>
        <taxon>Dikarya</taxon>
        <taxon>Ascomycota</taxon>
        <taxon>Saccharomycotina</taxon>
        <taxon>Pichiomycetes</taxon>
        <taxon>Debaryomycetaceae</taxon>
        <taxon>Millerozyma</taxon>
    </lineage>
</organism>
<dbReference type="InterPro" id="IPR002058">
    <property type="entry name" value="PAP_assoc"/>
</dbReference>